<dbReference type="GO" id="GO:0005886">
    <property type="term" value="C:plasma membrane"/>
    <property type="evidence" value="ECO:0007669"/>
    <property type="project" value="UniProtKB-SubCell"/>
</dbReference>
<keyword evidence="4 7" id="KW-0812">Transmembrane</keyword>
<dbReference type="PANTHER" id="PTHR33452">
    <property type="entry name" value="OXIDOREDUCTASE CATD-RELATED"/>
    <property type="match status" value="1"/>
</dbReference>
<comment type="caution">
    <text evidence="8">The sequence shown here is derived from an EMBL/GenBank/DDBJ whole genome shotgun (WGS) entry which is preliminary data.</text>
</comment>
<evidence type="ECO:0000256" key="3">
    <source>
        <dbReference type="ARBA" id="ARBA00022475"/>
    </source>
</evidence>
<feature type="transmembrane region" description="Helical" evidence="7">
    <location>
        <begin position="12"/>
        <end position="31"/>
    </location>
</feature>
<reference evidence="8 9" key="1">
    <citation type="submission" date="2019-03" db="EMBL/GenBank/DDBJ databases">
        <title>Genomic Encyclopedia of Type Strains, Phase IV (KMG-IV): sequencing the most valuable type-strain genomes for metagenomic binning, comparative biology and taxonomic classification.</title>
        <authorList>
            <person name="Goeker M."/>
        </authorList>
    </citation>
    <scope>NUCLEOTIDE SEQUENCE [LARGE SCALE GENOMIC DNA]</scope>
    <source>
        <strain evidence="8 9">DSM 18555</strain>
    </source>
</reference>
<evidence type="ECO:0000313" key="8">
    <source>
        <dbReference type="EMBL" id="TDN90051.1"/>
    </source>
</evidence>
<evidence type="ECO:0000313" key="9">
    <source>
        <dbReference type="Proteomes" id="UP000294737"/>
    </source>
</evidence>
<feature type="transmembrane region" description="Helical" evidence="7">
    <location>
        <begin position="82"/>
        <end position="101"/>
    </location>
</feature>
<sequence length="139" mass="15194">MKNFLIRFNAPQVDIGLLFLRVSGAFMLLHVHGWPKIVHYSHELTVIEDPFGLGAQFSLLAAIFAEVVCPVLIAIGLLTRFACLPVLAVLLVSMFIVHPQWSIAEGQFGWLLMVIFGAIAFCGPGKYALGSAIGRKELS</sequence>
<accession>A0A4R6G673</accession>
<feature type="transmembrane region" description="Helical" evidence="7">
    <location>
        <begin position="107"/>
        <end position="129"/>
    </location>
</feature>
<evidence type="ECO:0000256" key="1">
    <source>
        <dbReference type="ARBA" id="ARBA00004651"/>
    </source>
</evidence>
<dbReference type="RefSeq" id="WP_112992117.1">
    <property type="nucleotide sequence ID" value="NZ_PTLZ01000002.1"/>
</dbReference>
<proteinExistence type="inferred from homology"/>
<dbReference type="AlphaFoldDB" id="A0A4R6G673"/>
<evidence type="ECO:0000256" key="4">
    <source>
        <dbReference type="ARBA" id="ARBA00022692"/>
    </source>
</evidence>
<dbReference type="PANTHER" id="PTHR33452:SF1">
    <property type="entry name" value="INNER MEMBRANE PROTEIN YPHA-RELATED"/>
    <property type="match status" value="1"/>
</dbReference>
<dbReference type="EMBL" id="SNWF01000005">
    <property type="protein sequence ID" value="TDN90051.1"/>
    <property type="molecule type" value="Genomic_DNA"/>
</dbReference>
<keyword evidence="9" id="KW-1185">Reference proteome</keyword>
<dbReference type="OrthoDB" id="9813193at2"/>
<gene>
    <name evidence="8" type="ORF">EV677_2124</name>
</gene>
<dbReference type="InterPro" id="IPR051907">
    <property type="entry name" value="DoxX-like_oxidoreductase"/>
</dbReference>
<comment type="subcellular location">
    <subcellularLocation>
        <location evidence="1">Cell membrane</location>
        <topology evidence="1">Multi-pass membrane protein</topology>
    </subcellularLocation>
</comment>
<keyword evidence="5 7" id="KW-1133">Transmembrane helix</keyword>
<dbReference type="Proteomes" id="UP000294737">
    <property type="component" value="Unassembled WGS sequence"/>
</dbReference>
<keyword evidence="3" id="KW-1003">Cell membrane</keyword>
<organism evidence="8 9">
    <name type="scientific">Herminiimonas fonticola</name>
    <dbReference type="NCBI Taxonomy" id="303380"/>
    <lineage>
        <taxon>Bacteria</taxon>
        <taxon>Pseudomonadati</taxon>
        <taxon>Pseudomonadota</taxon>
        <taxon>Betaproteobacteria</taxon>
        <taxon>Burkholderiales</taxon>
        <taxon>Oxalobacteraceae</taxon>
        <taxon>Herminiimonas</taxon>
    </lineage>
</organism>
<evidence type="ECO:0000256" key="7">
    <source>
        <dbReference type="SAM" id="Phobius"/>
    </source>
</evidence>
<protein>
    <submittedName>
        <fullName evidence="8">Putative oxidoreductase</fullName>
    </submittedName>
</protein>
<dbReference type="InterPro" id="IPR032808">
    <property type="entry name" value="DoxX"/>
</dbReference>
<dbReference type="Pfam" id="PF07681">
    <property type="entry name" value="DoxX"/>
    <property type="match status" value="1"/>
</dbReference>
<feature type="transmembrane region" description="Helical" evidence="7">
    <location>
        <begin position="51"/>
        <end position="75"/>
    </location>
</feature>
<name>A0A4R6G673_9BURK</name>
<keyword evidence="6 7" id="KW-0472">Membrane</keyword>
<evidence type="ECO:0000256" key="6">
    <source>
        <dbReference type="ARBA" id="ARBA00023136"/>
    </source>
</evidence>
<evidence type="ECO:0000256" key="2">
    <source>
        <dbReference type="ARBA" id="ARBA00006679"/>
    </source>
</evidence>
<comment type="similarity">
    <text evidence="2">Belongs to the DoxX family.</text>
</comment>
<evidence type="ECO:0000256" key="5">
    <source>
        <dbReference type="ARBA" id="ARBA00022989"/>
    </source>
</evidence>